<dbReference type="Proteomes" id="UP000887565">
    <property type="component" value="Unplaced"/>
</dbReference>
<dbReference type="WBParaSite" id="nRc.2.0.1.t17661-RA">
    <property type="protein sequence ID" value="nRc.2.0.1.t17661-RA"/>
    <property type="gene ID" value="nRc.2.0.1.g17661"/>
</dbReference>
<keyword evidence="1" id="KW-1185">Reference proteome</keyword>
<proteinExistence type="predicted"/>
<evidence type="ECO:0000313" key="1">
    <source>
        <dbReference type="Proteomes" id="UP000887565"/>
    </source>
</evidence>
<evidence type="ECO:0000313" key="2">
    <source>
        <dbReference type="WBParaSite" id="nRc.2.0.1.t17661-RA"/>
    </source>
</evidence>
<organism evidence="1 2">
    <name type="scientific">Romanomermis culicivorax</name>
    <name type="common">Nematode worm</name>
    <dbReference type="NCBI Taxonomy" id="13658"/>
    <lineage>
        <taxon>Eukaryota</taxon>
        <taxon>Metazoa</taxon>
        <taxon>Ecdysozoa</taxon>
        <taxon>Nematoda</taxon>
        <taxon>Enoplea</taxon>
        <taxon>Dorylaimia</taxon>
        <taxon>Mermithida</taxon>
        <taxon>Mermithoidea</taxon>
        <taxon>Mermithidae</taxon>
        <taxon>Romanomermis</taxon>
    </lineage>
</organism>
<sequence length="87" mass="9827">MEDENPQHDNSSFDSPEEGCVKSFLKHGIHANATLENKFRIFVERTKQPIVLWQIGFPFPIHIANNKVFSNLYCRPGGNSTIIAVKG</sequence>
<protein>
    <submittedName>
        <fullName evidence="2">Uncharacterized protein</fullName>
    </submittedName>
</protein>
<dbReference type="AlphaFoldDB" id="A0A915IV11"/>
<accession>A0A915IV11</accession>
<reference evidence="2" key="1">
    <citation type="submission" date="2022-11" db="UniProtKB">
        <authorList>
            <consortium name="WormBaseParasite"/>
        </authorList>
    </citation>
    <scope>IDENTIFICATION</scope>
</reference>
<name>A0A915IV11_ROMCU</name>